<evidence type="ECO:0000313" key="11">
    <source>
        <dbReference type="Proteomes" id="UP001519343"/>
    </source>
</evidence>
<evidence type="ECO:0000256" key="3">
    <source>
        <dbReference type="ARBA" id="ARBA00022448"/>
    </source>
</evidence>
<dbReference type="NCBIfam" id="NF010167">
    <property type="entry name" value="PRK13648.1"/>
    <property type="match status" value="1"/>
</dbReference>
<dbReference type="CDD" id="cd03225">
    <property type="entry name" value="ABC_cobalt_CbiO_domain1"/>
    <property type="match status" value="1"/>
</dbReference>
<name>A0ABS4GT78_9BACL</name>
<dbReference type="Gene3D" id="3.40.50.300">
    <property type="entry name" value="P-loop containing nucleotide triphosphate hydrolases"/>
    <property type="match status" value="1"/>
</dbReference>
<evidence type="ECO:0000256" key="2">
    <source>
        <dbReference type="ARBA" id="ARBA00005417"/>
    </source>
</evidence>
<organism evidence="10 11">
    <name type="scientific">Ammoniphilus resinae</name>
    <dbReference type="NCBI Taxonomy" id="861532"/>
    <lineage>
        <taxon>Bacteria</taxon>
        <taxon>Bacillati</taxon>
        <taxon>Bacillota</taxon>
        <taxon>Bacilli</taxon>
        <taxon>Bacillales</taxon>
        <taxon>Paenibacillaceae</taxon>
        <taxon>Aneurinibacillus group</taxon>
        <taxon>Ammoniphilus</taxon>
    </lineage>
</organism>
<protein>
    <submittedName>
        <fullName evidence="10">Energy-coupling factor transport system ATP-binding protein</fullName>
        <ecNumber evidence="10">3.6.3.-</ecNumber>
    </submittedName>
</protein>
<keyword evidence="10" id="KW-0378">Hydrolase</keyword>
<sequence>MDPLIIFNNVSFAYPEKDMVLKNIDLTIHSGEFLTIIGHNGSGKSTLAKMMNGLLLPSEGEVQVSGLDTKNSSEIWKIRQTVGIVFQNPDNQFVAPTVYDDVAFGLENMGLPREEMIQRIDLALQQVSMTSFKDYEPHRLSGGQKQRVAIAGILAMRPKVIVFDESTSMLDPMGRKELLATTKALHDEGFTIVGITHDLEESLQADRVIVMDHGEIALQGSPQEVFQHIDKLKNRKLDVPFSVEMAHRLREKGVPVPEGIWQREELVECLWKLL</sequence>
<evidence type="ECO:0000259" key="9">
    <source>
        <dbReference type="PROSITE" id="PS50893"/>
    </source>
</evidence>
<dbReference type="PROSITE" id="PS00211">
    <property type="entry name" value="ABC_TRANSPORTER_1"/>
    <property type="match status" value="1"/>
</dbReference>
<dbReference type="EC" id="3.6.3.-" evidence="10"/>
<evidence type="ECO:0000256" key="1">
    <source>
        <dbReference type="ARBA" id="ARBA00004202"/>
    </source>
</evidence>
<evidence type="ECO:0000256" key="6">
    <source>
        <dbReference type="ARBA" id="ARBA00022840"/>
    </source>
</evidence>
<dbReference type="SMART" id="SM00382">
    <property type="entry name" value="AAA"/>
    <property type="match status" value="1"/>
</dbReference>
<dbReference type="SUPFAM" id="SSF52540">
    <property type="entry name" value="P-loop containing nucleoside triphosphate hydrolases"/>
    <property type="match status" value="1"/>
</dbReference>
<dbReference type="NCBIfam" id="TIGR04520">
    <property type="entry name" value="ECF_ATPase_1"/>
    <property type="match status" value="1"/>
</dbReference>
<dbReference type="Proteomes" id="UP001519343">
    <property type="component" value="Unassembled WGS sequence"/>
</dbReference>
<keyword evidence="5" id="KW-0547">Nucleotide-binding</keyword>
<keyword evidence="4" id="KW-1003">Cell membrane</keyword>
<keyword evidence="3" id="KW-0813">Transport</keyword>
<comment type="caution">
    <text evidence="10">The sequence shown here is derived from an EMBL/GenBank/DDBJ whole genome shotgun (WGS) entry which is preliminary data.</text>
</comment>
<proteinExistence type="inferred from homology"/>
<evidence type="ECO:0000256" key="5">
    <source>
        <dbReference type="ARBA" id="ARBA00022741"/>
    </source>
</evidence>
<dbReference type="PROSITE" id="PS50893">
    <property type="entry name" value="ABC_TRANSPORTER_2"/>
    <property type="match status" value="1"/>
</dbReference>
<dbReference type="PANTHER" id="PTHR43553">
    <property type="entry name" value="HEAVY METAL TRANSPORTER"/>
    <property type="match status" value="1"/>
</dbReference>
<dbReference type="PANTHER" id="PTHR43553:SF24">
    <property type="entry name" value="ENERGY-COUPLING FACTOR TRANSPORTER ATP-BINDING PROTEIN ECFA1"/>
    <property type="match status" value="1"/>
</dbReference>
<dbReference type="InterPro" id="IPR030947">
    <property type="entry name" value="EcfA_1"/>
</dbReference>
<comment type="similarity">
    <text evidence="2">Belongs to the ABC transporter superfamily.</text>
</comment>
<dbReference type="GO" id="GO:0016787">
    <property type="term" value="F:hydrolase activity"/>
    <property type="evidence" value="ECO:0007669"/>
    <property type="project" value="UniProtKB-KW"/>
</dbReference>
<dbReference type="InterPro" id="IPR003439">
    <property type="entry name" value="ABC_transporter-like_ATP-bd"/>
</dbReference>
<evidence type="ECO:0000256" key="8">
    <source>
        <dbReference type="ARBA" id="ARBA00023136"/>
    </source>
</evidence>
<evidence type="ECO:0000256" key="4">
    <source>
        <dbReference type="ARBA" id="ARBA00022475"/>
    </source>
</evidence>
<keyword evidence="7" id="KW-1278">Translocase</keyword>
<dbReference type="InterPro" id="IPR027417">
    <property type="entry name" value="P-loop_NTPase"/>
</dbReference>
<dbReference type="InterPro" id="IPR015856">
    <property type="entry name" value="ABC_transpr_CbiO/EcfA_su"/>
</dbReference>
<dbReference type="Pfam" id="PF00005">
    <property type="entry name" value="ABC_tran"/>
    <property type="match status" value="1"/>
</dbReference>
<keyword evidence="11" id="KW-1185">Reference proteome</keyword>
<evidence type="ECO:0000313" key="10">
    <source>
        <dbReference type="EMBL" id="MBP1933055.1"/>
    </source>
</evidence>
<dbReference type="InterPro" id="IPR050095">
    <property type="entry name" value="ECF_ABC_transporter_ATP-bd"/>
</dbReference>
<comment type="subcellular location">
    <subcellularLocation>
        <location evidence="1">Cell membrane</location>
        <topology evidence="1">Peripheral membrane protein</topology>
    </subcellularLocation>
</comment>
<accession>A0ABS4GT78</accession>
<dbReference type="GO" id="GO:0005524">
    <property type="term" value="F:ATP binding"/>
    <property type="evidence" value="ECO:0007669"/>
    <property type="project" value="UniProtKB-KW"/>
</dbReference>
<dbReference type="InterPro" id="IPR017871">
    <property type="entry name" value="ABC_transporter-like_CS"/>
</dbReference>
<feature type="domain" description="ABC transporter" evidence="9">
    <location>
        <begin position="5"/>
        <end position="238"/>
    </location>
</feature>
<dbReference type="InterPro" id="IPR003593">
    <property type="entry name" value="AAA+_ATPase"/>
</dbReference>
<reference evidence="10 11" key="1">
    <citation type="submission" date="2021-03" db="EMBL/GenBank/DDBJ databases">
        <title>Genomic Encyclopedia of Type Strains, Phase IV (KMG-IV): sequencing the most valuable type-strain genomes for metagenomic binning, comparative biology and taxonomic classification.</title>
        <authorList>
            <person name="Goeker M."/>
        </authorList>
    </citation>
    <scope>NUCLEOTIDE SEQUENCE [LARGE SCALE GENOMIC DNA]</scope>
    <source>
        <strain evidence="10 11">DSM 24738</strain>
    </source>
</reference>
<gene>
    <name evidence="10" type="ORF">J2Z37_003066</name>
</gene>
<keyword evidence="8" id="KW-0472">Membrane</keyword>
<dbReference type="RefSeq" id="WP_209811084.1">
    <property type="nucleotide sequence ID" value="NZ_JAGGKT010000009.1"/>
</dbReference>
<dbReference type="EMBL" id="JAGGKT010000009">
    <property type="protein sequence ID" value="MBP1933055.1"/>
    <property type="molecule type" value="Genomic_DNA"/>
</dbReference>
<keyword evidence="6 10" id="KW-0067">ATP-binding</keyword>
<evidence type="ECO:0000256" key="7">
    <source>
        <dbReference type="ARBA" id="ARBA00022967"/>
    </source>
</evidence>